<reference evidence="2 3" key="1">
    <citation type="journal article" date="2017" name="Curr. Microbiol.">
        <title>Mucilaginibacter ginsenosidivorans sp. nov., Isolated from Soil of Ginseng Field.</title>
        <authorList>
            <person name="Kim M.M."/>
            <person name="Siddiqi M.Z."/>
            <person name="Im W.T."/>
        </authorList>
    </citation>
    <scope>NUCLEOTIDE SEQUENCE [LARGE SCALE GENOMIC DNA]</scope>
    <source>
        <strain evidence="2 3">Gsoil 3017</strain>
    </source>
</reference>
<gene>
    <name evidence="2" type="ORF">FRZ54_06300</name>
</gene>
<feature type="region of interest" description="Disordered" evidence="1">
    <location>
        <begin position="27"/>
        <end position="76"/>
    </location>
</feature>
<keyword evidence="3" id="KW-1185">Reference proteome</keyword>
<evidence type="ECO:0000313" key="2">
    <source>
        <dbReference type="EMBL" id="QEC62212.1"/>
    </source>
</evidence>
<dbReference type="KEGG" id="mgin:FRZ54_06300"/>
<name>A0A5B8UTI7_9SPHI</name>
<sequence>MKIVRIFLTALIISCLWCVTGFAQLPPPPRHAPPPPPRPPRHPKHPRLHIRKPHIHRLHIKLPPPPPRPPAPPPHP</sequence>
<proteinExistence type="predicted"/>
<accession>A0A5B8UTI7</accession>
<protein>
    <submittedName>
        <fullName evidence="2">Uncharacterized protein</fullName>
    </submittedName>
</protein>
<feature type="compositionally biased region" description="Pro residues" evidence="1">
    <location>
        <begin position="62"/>
        <end position="76"/>
    </location>
</feature>
<feature type="compositionally biased region" description="Pro residues" evidence="1">
    <location>
        <begin position="27"/>
        <end position="38"/>
    </location>
</feature>
<evidence type="ECO:0000313" key="3">
    <source>
        <dbReference type="Proteomes" id="UP000321479"/>
    </source>
</evidence>
<feature type="compositionally biased region" description="Basic residues" evidence="1">
    <location>
        <begin position="39"/>
        <end position="60"/>
    </location>
</feature>
<dbReference type="EMBL" id="CP042436">
    <property type="protein sequence ID" value="QEC62212.1"/>
    <property type="molecule type" value="Genomic_DNA"/>
</dbReference>
<evidence type="ECO:0000256" key="1">
    <source>
        <dbReference type="SAM" id="MobiDB-lite"/>
    </source>
</evidence>
<dbReference type="Proteomes" id="UP000321479">
    <property type="component" value="Chromosome"/>
</dbReference>
<organism evidence="2 3">
    <name type="scientific">Mucilaginibacter ginsenosidivorans</name>
    <dbReference type="NCBI Taxonomy" id="398053"/>
    <lineage>
        <taxon>Bacteria</taxon>
        <taxon>Pseudomonadati</taxon>
        <taxon>Bacteroidota</taxon>
        <taxon>Sphingobacteriia</taxon>
        <taxon>Sphingobacteriales</taxon>
        <taxon>Sphingobacteriaceae</taxon>
        <taxon>Mucilaginibacter</taxon>
    </lineage>
</organism>
<dbReference type="AlphaFoldDB" id="A0A5B8UTI7"/>